<evidence type="ECO:0000313" key="1">
    <source>
        <dbReference type="EMBL" id="KAI3694924.1"/>
    </source>
</evidence>
<proteinExistence type="predicted"/>
<comment type="caution">
    <text evidence="1">The sequence shown here is derived from an EMBL/GenBank/DDBJ whole genome shotgun (WGS) entry which is preliminary data.</text>
</comment>
<accession>A0ACB8ZB76</accession>
<evidence type="ECO:0000313" key="2">
    <source>
        <dbReference type="Proteomes" id="UP001056120"/>
    </source>
</evidence>
<reference evidence="2" key="1">
    <citation type="journal article" date="2022" name="Mol. Ecol. Resour.">
        <title>The genomes of chicory, endive, great burdock and yacon provide insights into Asteraceae palaeo-polyploidization history and plant inulin production.</title>
        <authorList>
            <person name="Fan W."/>
            <person name="Wang S."/>
            <person name="Wang H."/>
            <person name="Wang A."/>
            <person name="Jiang F."/>
            <person name="Liu H."/>
            <person name="Zhao H."/>
            <person name="Xu D."/>
            <person name="Zhang Y."/>
        </authorList>
    </citation>
    <scope>NUCLEOTIDE SEQUENCE [LARGE SCALE GENOMIC DNA]</scope>
    <source>
        <strain evidence="2">cv. Yunnan</strain>
    </source>
</reference>
<gene>
    <name evidence="1" type="ORF">L1987_77908</name>
</gene>
<dbReference type="Proteomes" id="UP001056120">
    <property type="component" value="Linkage Group LG26"/>
</dbReference>
<reference evidence="1 2" key="2">
    <citation type="journal article" date="2022" name="Mol. Ecol. Resour.">
        <title>The genomes of chicory, endive, great burdock and yacon provide insights into Asteraceae paleo-polyploidization history and plant inulin production.</title>
        <authorList>
            <person name="Fan W."/>
            <person name="Wang S."/>
            <person name="Wang H."/>
            <person name="Wang A."/>
            <person name="Jiang F."/>
            <person name="Liu H."/>
            <person name="Zhao H."/>
            <person name="Xu D."/>
            <person name="Zhang Y."/>
        </authorList>
    </citation>
    <scope>NUCLEOTIDE SEQUENCE [LARGE SCALE GENOMIC DNA]</scope>
    <source>
        <strain evidence="2">cv. Yunnan</strain>
        <tissue evidence="1">Leaves</tissue>
    </source>
</reference>
<protein>
    <submittedName>
        <fullName evidence="1">Uncharacterized protein</fullName>
    </submittedName>
</protein>
<organism evidence="1 2">
    <name type="scientific">Smallanthus sonchifolius</name>
    <dbReference type="NCBI Taxonomy" id="185202"/>
    <lineage>
        <taxon>Eukaryota</taxon>
        <taxon>Viridiplantae</taxon>
        <taxon>Streptophyta</taxon>
        <taxon>Embryophyta</taxon>
        <taxon>Tracheophyta</taxon>
        <taxon>Spermatophyta</taxon>
        <taxon>Magnoliopsida</taxon>
        <taxon>eudicotyledons</taxon>
        <taxon>Gunneridae</taxon>
        <taxon>Pentapetalae</taxon>
        <taxon>asterids</taxon>
        <taxon>campanulids</taxon>
        <taxon>Asterales</taxon>
        <taxon>Asteraceae</taxon>
        <taxon>Asteroideae</taxon>
        <taxon>Heliantheae alliance</taxon>
        <taxon>Millerieae</taxon>
        <taxon>Smallanthus</taxon>
    </lineage>
</organism>
<sequence>MDVRLYAFDVHCNSFFTLFIVLYVLHFFLSRLLVAHGFVPLLLSNVILMVAVSCYHYLNFLGCDGKKSSELGRRPLSSCIQLGSPSSLHPSGCFKSRCRVVVTSRYKTSWCVTICCEQFGLSAPVYATEPVFGLGLLTMLDYYYSRKYFEKSAVGTSWRIKYNSGL</sequence>
<keyword evidence="2" id="KW-1185">Reference proteome</keyword>
<dbReference type="EMBL" id="CM042043">
    <property type="protein sequence ID" value="KAI3694924.1"/>
    <property type="molecule type" value="Genomic_DNA"/>
</dbReference>
<name>A0ACB8ZB76_9ASTR</name>